<dbReference type="GeneID" id="28968250"/>
<dbReference type="PRINTS" id="PR00080">
    <property type="entry name" value="SDRFAMILY"/>
</dbReference>
<dbReference type="PRINTS" id="PR00081">
    <property type="entry name" value="GDHRDH"/>
</dbReference>
<dbReference type="InterPro" id="IPR002347">
    <property type="entry name" value="SDR_fam"/>
</dbReference>
<sequence>MQGVALITGGASGIGAATAEAFISKGVRRLVLIDINQDSLDTFSQSLKAKDNGDKLDILAVQCDVTDEDAVKGVIDQAVQKFGRIDYAVNSAGITNKSKVGQYKTADWNRVINVNQNGVFYCMREELAQMEKQDFLPCQSKDTRRAQRGAIVNVCSINSFVAAKLNAAYVSSKHAIVGLTKTCAIDYASHGIRCNGIAPGYIETPITLSPQNIEVLRKSTQPERTPQGRPGIPEEIADVIVFLCSEGASFVNGAIWEVDGGFLTL</sequence>
<dbReference type="Gene3D" id="3.40.50.720">
    <property type="entry name" value="NAD(P)-binding Rossmann-like Domain"/>
    <property type="match status" value="1"/>
</dbReference>
<evidence type="ECO:0000256" key="1">
    <source>
        <dbReference type="ARBA" id="ARBA00006484"/>
    </source>
</evidence>
<keyword evidence="5" id="KW-1185">Reference proteome</keyword>
<evidence type="ECO:0000256" key="2">
    <source>
        <dbReference type="ARBA" id="ARBA00023002"/>
    </source>
</evidence>
<dbReference type="Pfam" id="PF13561">
    <property type="entry name" value="adh_short_C2"/>
    <property type="match status" value="1"/>
</dbReference>
<dbReference type="CDD" id="cd05233">
    <property type="entry name" value="SDR_c"/>
    <property type="match status" value="1"/>
</dbReference>
<dbReference type="SMART" id="SM00822">
    <property type="entry name" value="PKS_KR"/>
    <property type="match status" value="1"/>
</dbReference>
<dbReference type="AlphaFoldDB" id="A0AAJ8KQJ7"/>
<feature type="domain" description="Ketoreductase" evidence="3">
    <location>
        <begin position="3"/>
        <end position="163"/>
    </location>
</feature>
<dbReference type="EMBL" id="CP144534">
    <property type="protein sequence ID" value="WWC61886.1"/>
    <property type="molecule type" value="Genomic_DNA"/>
</dbReference>
<evidence type="ECO:0000259" key="3">
    <source>
        <dbReference type="SMART" id="SM00822"/>
    </source>
</evidence>
<protein>
    <recommendedName>
        <fullName evidence="3">Ketoreductase domain-containing protein</fullName>
    </recommendedName>
</protein>
<dbReference type="KEGG" id="kdj:28968250"/>
<comment type="similarity">
    <text evidence="1">Belongs to the short-chain dehydrogenases/reductases (SDR) family.</text>
</comment>
<dbReference type="PANTHER" id="PTHR42760:SF133">
    <property type="entry name" value="3-OXOACYL-[ACYL-CARRIER-PROTEIN] REDUCTASE"/>
    <property type="match status" value="1"/>
</dbReference>
<reference evidence="4" key="2">
    <citation type="submission" date="2024-02" db="EMBL/GenBank/DDBJ databases">
        <title>Comparative genomics of Cryptococcus and Kwoniella reveals pathogenesis evolution and contrasting modes of karyotype evolution via chromosome fusion or intercentromeric recombination.</title>
        <authorList>
            <person name="Coelho M.A."/>
            <person name="David-Palma M."/>
            <person name="Shea T."/>
            <person name="Bowers K."/>
            <person name="McGinley-Smith S."/>
            <person name="Mohammad A.W."/>
            <person name="Gnirke A."/>
            <person name="Yurkov A.M."/>
            <person name="Nowrousian M."/>
            <person name="Sun S."/>
            <person name="Cuomo C.A."/>
            <person name="Heitman J."/>
        </authorList>
    </citation>
    <scope>NUCLEOTIDE SEQUENCE</scope>
    <source>
        <strain evidence="4">CBS 10117</strain>
    </source>
</reference>
<gene>
    <name evidence="4" type="ORF">I303_104471</name>
</gene>
<dbReference type="InterPro" id="IPR057326">
    <property type="entry name" value="KR_dom"/>
</dbReference>
<proteinExistence type="inferred from homology"/>
<evidence type="ECO:0000313" key="4">
    <source>
        <dbReference type="EMBL" id="WWC61886.1"/>
    </source>
</evidence>
<dbReference type="InterPro" id="IPR036291">
    <property type="entry name" value="NAD(P)-bd_dom_sf"/>
</dbReference>
<dbReference type="SUPFAM" id="SSF51735">
    <property type="entry name" value="NAD(P)-binding Rossmann-fold domains"/>
    <property type="match status" value="1"/>
</dbReference>
<name>A0AAJ8KQJ7_9TREE</name>
<dbReference type="RefSeq" id="XP_065825039.1">
    <property type="nucleotide sequence ID" value="XM_065968967.1"/>
</dbReference>
<keyword evidence="2" id="KW-0560">Oxidoreductase</keyword>
<dbReference type="Proteomes" id="UP000078595">
    <property type="component" value="Chromosome 5"/>
</dbReference>
<dbReference type="GO" id="GO:0016616">
    <property type="term" value="F:oxidoreductase activity, acting on the CH-OH group of donors, NAD or NADP as acceptor"/>
    <property type="evidence" value="ECO:0007669"/>
    <property type="project" value="TreeGrafter"/>
</dbReference>
<organism evidence="4 5">
    <name type="scientific">Kwoniella dejecticola CBS 10117</name>
    <dbReference type="NCBI Taxonomy" id="1296121"/>
    <lineage>
        <taxon>Eukaryota</taxon>
        <taxon>Fungi</taxon>
        <taxon>Dikarya</taxon>
        <taxon>Basidiomycota</taxon>
        <taxon>Agaricomycotina</taxon>
        <taxon>Tremellomycetes</taxon>
        <taxon>Tremellales</taxon>
        <taxon>Cryptococcaceae</taxon>
        <taxon>Kwoniella</taxon>
    </lineage>
</organism>
<dbReference type="PANTHER" id="PTHR42760">
    <property type="entry name" value="SHORT-CHAIN DEHYDROGENASES/REDUCTASES FAMILY MEMBER"/>
    <property type="match status" value="1"/>
</dbReference>
<evidence type="ECO:0000313" key="5">
    <source>
        <dbReference type="Proteomes" id="UP000078595"/>
    </source>
</evidence>
<accession>A0AAJ8KQJ7</accession>
<reference evidence="4" key="1">
    <citation type="submission" date="2013-07" db="EMBL/GenBank/DDBJ databases">
        <authorList>
            <consortium name="The Broad Institute Genome Sequencing Platform"/>
            <person name="Cuomo C."/>
            <person name="Litvintseva A."/>
            <person name="Chen Y."/>
            <person name="Heitman J."/>
            <person name="Sun S."/>
            <person name="Springer D."/>
            <person name="Dromer F."/>
            <person name="Young S.K."/>
            <person name="Zeng Q."/>
            <person name="Gargeya S."/>
            <person name="Fitzgerald M."/>
            <person name="Abouelleil A."/>
            <person name="Alvarado L."/>
            <person name="Berlin A.M."/>
            <person name="Chapman S.B."/>
            <person name="Dewar J."/>
            <person name="Goldberg J."/>
            <person name="Griggs A."/>
            <person name="Gujja S."/>
            <person name="Hansen M."/>
            <person name="Howarth C."/>
            <person name="Imamovic A."/>
            <person name="Larimer J."/>
            <person name="McCowan C."/>
            <person name="Murphy C."/>
            <person name="Pearson M."/>
            <person name="Priest M."/>
            <person name="Roberts A."/>
            <person name="Saif S."/>
            <person name="Shea T."/>
            <person name="Sykes S."/>
            <person name="Wortman J."/>
            <person name="Nusbaum C."/>
            <person name="Birren B."/>
        </authorList>
    </citation>
    <scope>NUCLEOTIDE SEQUENCE</scope>
    <source>
        <strain evidence="4">CBS 10117</strain>
    </source>
</reference>
<dbReference type="FunFam" id="3.40.50.720:FF:000084">
    <property type="entry name" value="Short-chain dehydrogenase reductase"/>
    <property type="match status" value="1"/>
</dbReference>